<feature type="region of interest" description="Disordered" evidence="1">
    <location>
        <begin position="1"/>
        <end position="65"/>
    </location>
</feature>
<dbReference type="Proteomes" id="UP000799440">
    <property type="component" value="Unassembled WGS sequence"/>
</dbReference>
<evidence type="ECO:0000313" key="3">
    <source>
        <dbReference type="Proteomes" id="UP000799440"/>
    </source>
</evidence>
<dbReference type="GO" id="GO:0007623">
    <property type="term" value="P:circadian rhythm"/>
    <property type="evidence" value="ECO:0007669"/>
    <property type="project" value="InterPro"/>
</dbReference>
<keyword evidence="3" id="KW-1185">Reference proteome</keyword>
<dbReference type="EMBL" id="MU006575">
    <property type="protein sequence ID" value="KAF2746918.1"/>
    <property type="molecule type" value="Genomic_DNA"/>
</dbReference>
<name>A0A6A6V8H9_9PLEO</name>
<dbReference type="OrthoDB" id="2536795at2759"/>
<feature type="compositionally biased region" description="Acidic residues" evidence="1">
    <location>
        <begin position="834"/>
        <end position="847"/>
    </location>
</feature>
<accession>A0A6A6V8H9</accession>
<feature type="compositionally biased region" description="Low complexity" evidence="1">
    <location>
        <begin position="800"/>
        <end position="810"/>
    </location>
</feature>
<evidence type="ECO:0000313" key="2">
    <source>
        <dbReference type="EMBL" id="KAF2746918.1"/>
    </source>
</evidence>
<dbReference type="GO" id="GO:0006355">
    <property type="term" value="P:regulation of DNA-templated transcription"/>
    <property type="evidence" value="ECO:0007669"/>
    <property type="project" value="InterPro"/>
</dbReference>
<dbReference type="AlphaFoldDB" id="A0A6A6V8H9"/>
<evidence type="ECO:0008006" key="4">
    <source>
        <dbReference type="Google" id="ProtNLM"/>
    </source>
</evidence>
<feature type="compositionally biased region" description="Low complexity" evidence="1">
    <location>
        <begin position="470"/>
        <end position="486"/>
    </location>
</feature>
<feature type="compositionally biased region" description="Polar residues" evidence="1">
    <location>
        <begin position="553"/>
        <end position="563"/>
    </location>
</feature>
<feature type="compositionally biased region" description="Low complexity" evidence="1">
    <location>
        <begin position="928"/>
        <end position="937"/>
    </location>
</feature>
<feature type="compositionally biased region" description="Basic and acidic residues" evidence="1">
    <location>
        <begin position="363"/>
        <end position="379"/>
    </location>
</feature>
<proteinExistence type="predicted"/>
<feature type="region of interest" description="Disordered" evidence="1">
    <location>
        <begin position="794"/>
        <end position="961"/>
    </location>
</feature>
<feature type="compositionally biased region" description="Polar residues" evidence="1">
    <location>
        <begin position="34"/>
        <end position="65"/>
    </location>
</feature>
<feature type="compositionally biased region" description="Polar residues" evidence="1">
    <location>
        <begin position="201"/>
        <end position="234"/>
    </location>
</feature>
<dbReference type="GO" id="GO:0005737">
    <property type="term" value="C:cytoplasm"/>
    <property type="evidence" value="ECO:0007669"/>
    <property type="project" value="InterPro"/>
</dbReference>
<feature type="region of interest" description="Disordered" evidence="1">
    <location>
        <begin position="460"/>
        <end position="531"/>
    </location>
</feature>
<sequence>RRPPAHRSVSLRHNPAVSQPTTTEDAEGKPPPGLSTSPTFLANKQSSGESSDTGQWFENANHANNTASQIRNAAFVDNEPPFFLRNVSSASSSPPEGVHAAGQPNNIPFRPGMMRMATDGSSSDDLKGVVDDLTVANKKLRQKLKKYEKMHNAHLDDEKLFEVRFHGLPDHKKKELEEMLQKFAVSVQEEQKEADTPTAVKHSSSNLSRQPTDSAYASMSASGQNSMSAPSGSGSDPRESKAQSKAPNDQQQRKIHSYLHGIPVGLQKSSYPTEMSDASKKKLVVRRLEQLFAGKRSAPGVHPQPAQQEEVAQSAALADRQAREASGQPQFMEGLREAHIMPMRTEDGITSAPQHGPQSTVPERGDTEPDQRPTRPLDLDPFRAQVPAENMEYFRHLGFSLPDASSTDPLQDGHGWVYLNLLINMAQLHTVNVTPDYVKHALAEYSSKFELSHDGRKIRWKGGDDVTMNSDSSSEPRSGLSGSPSEQAGSRSRSATKALTGGLTSRSSESLEQGTDTRSAPHGAKVQPPNKLAYTPIFMHRQESDDSDDIYNPFNSSSGNSPLPAQPGGVSSALASSGKRSQSSRNKKEAGPVIFYSKARFCTDLSGDRGDGASPVPPVSYTAVSVQPLGVEPPKDLPTARSGLTEPRGPLDTASISTEENFLDGHATSSDEDPGFSLTDLRRSESSEDSLQMDFEVSGLGGILPEDNFSIRVKRARSLRYDPSSRRRIQKQKIYPKKIVEVLKDNGGSSSRPAQSQVVIQEKIISTSRKKLPSSALPPASMLPFDYTSSGELDSDLDSDISSNISTSISSRDRPRGATPEIRLVSPPHPYDYPMDDNNDASGEPDSDSSSRSSPHPIAPPHPRSVSRSDIPDYESDLGGRLSEIIPAGSSAATAGGGSGFNSPDDPSMGLRSQSTSSPRSSLKRESMSMSTSSPRSSLKRGRTNDSLTTKAQEEPSKSQR</sequence>
<feature type="region of interest" description="Disordered" evidence="1">
    <location>
        <begin position="186"/>
        <end position="277"/>
    </location>
</feature>
<feature type="region of interest" description="Disordered" evidence="1">
    <location>
        <begin position="347"/>
        <end position="379"/>
    </location>
</feature>
<feature type="region of interest" description="Disordered" evidence="1">
    <location>
        <begin position="86"/>
        <end position="127"/>
    </location>
</feature>
<feature type="compositionally biased region" description="Basic and acidic residues" evidence="1">
    <location>
        <begin position="952"/>
        <end position="961"/>
    </location>
</feature>
<reference evidence="2" key="1">
    <citation type="journal article" date="2020" name="Stud. Mycol.">
        <title>101 Dothideomycetes genomes: a test case for predicting lifestyles and emergence of pathogens.</title>
        <authorList>
            <person name="Haridas S."/>
            <person name="Albert R."/>
            <person name="Binder M."/>
            <person name="Bloem J."/>
            <person name="Labutti K."/>
            <person name="Salamov A."/>
            <person name="Andreopoulos B."/>
            <person name="Baker S."/>
            <person name="Barry K."/>
            <person name="Bills G."/>
            <person name="Bluhm B."/>
            <person name="Cannon C."/>
            <person name="Castanera R."/>
            <person name="Culley D."/>
            <person name="Daum C."/>
            <person name="Ezra D."/>
            <person name="Gonzalez J."/>
            <person name="Henrissat B."/>
            <person name="Kuo A."/>
            <person name="Liang C."/>
            <person name="Lipzen A."/>
            <person name="Lutzoni F."/>
            <person name="Magnuson J."/>
            <person name="Mondo S."/>
            <person name="Nolan M."/>
            <person name="Ohm R."/>
            <person name="Pangilinan J."/>
            <person name="Park H.-J."/>
            <person name="Ramirez L."/>
            <person name="Alfaro M."/>
            <person name="Sun H."/>
            <person name="Tritt A."/>
            <person name="Yoshinaga Y."/>
            <person name="Zwiers L.-H."/>
            <person name="Turgeon B."/>
            <person name="Goodwin S."/>
            <person name="Spatafora J."/>
            <person name="Crous P."/>
            <person name="Grigoriev I."/>
        </authorList>
    </citation>
    <scope>NUCLEOTIDE SEQUENCE</scope>
    <source>
        <strain evidence="2">CBS 119925</strain>
    </source>
</reference>
<feature type="compositionally biased region" description="Polar residues" evidence="1">
    <location>
        <begin position="487"/>
        <end position="518"/>
    </location>
</feature>
<dbReference type="InterPro" id="IPR018554">
    <property type="entry name" value="FRQ"/>
</dbReference>
<feature type="compositionally biased region" description="Polar residues" evidence="1">
    <location>
        <begin position="573"/>
        <end position="584"/>
    </location>
</feature>
<feature type="region of interest" description="Disordered" evidence="1">
    <location>
        <begin position="295"/>
        <end position="320"/>
    </location>
</feature>
<feature type="compositionally biased region" description="Polar residues" evidence="1">
    <location>
        <begin position="351"/>
        <end position="361"/>
    </location>
</feature>
<gene>
    <name evidence="2" type="ORF">M011DRAFT_386140</name>
</gene>
<dbReference type="GO" id="GO:0005634">
    <property type="term" value="C:nucleus"/>
    <property type="evidence" value="ECO:0007669"/>
    <property type="project" value="InterPro"/>
</dbReference>
<protein>
    <recommendedName>
        <fullName evidence="4">Frequency clock protein</fullName>
    </recommendedName>
</protein>
<feature type="region of interest" description="Disordered" evidence="1">
    <location>
        <begin position="544"/>
        <end position="591"/>
    </location>
</feature>
<feature type="compositionally biased region" description="Low complexity" evidence="1">
    <location>
        <begin position="912"/>
        <end position="921"/>
    </location>
</feature>
<feature type="non-terminal residue" evidence="2">
    <location>
        <position position="961"/>
    </location>
</feature>
<feature type="region of interest" description="Disordered" evidence="1">
    <location>
        <begin position="625"/>
        <end position="689"/>
    </location>
</feature>
<dbReference type="Pfam" id="PF09421">
    <property type="entry name" value="FRQ"/>
    <property type="match status" value="2"/>
</dbReference>
<organism evidence="2 3">
    <name type="scientific">Sporormia fimetaria CBS 119925</name>
    <dbReference type="NCBI Taxonomy" id="1340428"/>
    <lineage>
        <taxon>Eukaryota</taxon>
        <taxon>Fungi</taxon>
        <taxon>Dikarya</taxon>
        <taxon>Ascomycota</taxon>
        <taxon>Pezizomycotina</taxon>
        <taxon>Dothideomycetes</taxon>
        <taxon>Pleosporomycetidae</taxon>
        <taxon>Pleosporales</taxon>
        <taxon>Sporormiaceae</taxon>
        <taxon>Sporormia</taxon>
    </lineage>
</organism>
<evidence type="ECO:0000256" key="1">
    <source>
        <dbReference type="SAM" id="MobiDB-lite"/>
    </source>
</evidence>
<feature type="non-terminal residue" evidence="2">
    <location>
        <position position="1"/>
    </location>
</feature>